<organism evidence="9 10">
    <name type="scientific">Treponema peruense</name>
    <dbReference type="NCBI Taxonomy" id="2787628"/>
    <lineage>
        <taxon>Bacteria</taxon>
        <taxon>Pseudomonadati</taxon>
        <taxon>Spirochaetota</taxon>
        <taxon>Spirochaetia</taxon>
        <taxon>Spirochaetales</taxon>
        <taxon>Treponemataceae</taxon>
        <taxon>Treponema</taxon>
    </lineage>
</organism>
<evidence type="ECO:0000256" key="2">
    <source>
        <dbReference type="ARBA" id="ARBA00023082"/>
    </source>
</evidence>
<evidence type="ECO:0000256" key="5">
    <source>
        <dbReference type="RuleBase" id="RU362124"/>
    </source>
</evidence>
<dbReference type="InterPro" id="IPR007624">
    <property type="entry name" value="RNA_pol_sigma70_r3"/>
</dbReference>
<dbReference type="AlphaFoldDB" id="A0A7T3V4L2"/>
<evidence type="ECO:0000259" key="8">
    <source>
        <dbReference type="PROSITE" id="PS00716"/>
    </source>
</evidence>
<dbReference type="NCBIfam" id="TIGR02937">
    <property type="entry name" value="sigma70-ECF"/>
    <property type="match status" value="1"/>
</dbReference>
<comment type="similarity">
    <text evidence="5">Belongs to the sigma-70 factor family.</text>
</comment>
<dbReference type="InterPro" id="IPR007627">
    <property type="entry name" value="RNA_pol_sigma70_r2"/>
</dbReference>
<gene>
    <name evidence="9" type="ORF">IWA51_09635</name>
</gene>
<keyword evidence="10" id="KW-1185">Reference proteome</keyword>
<dbReference type="Gene3D" id="1.10.10.10">
    <property type="entry name" value="Winged helix-like DNA-binding domain superfamily/Winged helix DNA-binding domain"/>
    <property type="match status" value="2"/>
</dbReference>
<feature type="domain" description="RNA polymerase sigma-70" evidence="7">
    <location>
        <begin position="72"/>
        <end position="85"/>
    </location>
</feature>
<protein>
    <recommendedName>
        <fullName evidence="5">RNA polymerase sigma factor</fullName>
    </recommendedName>
</protein>
<dbReference type="PROSITE" id="PS00715">
    <property type="entry name" value="SIGMA70_1"/>
    <property type="match status" value="1"/>
</dbReference>
<keyword evidence="4 5" id="KW-0804">Transcription</keyword>
<dbReference type="Pfam" id="PF04542">
    <property type="entry name" value="Sigma70_r2"/>
    <property type="match status" value="1"/>
</dbReference>
<evidence type="ECO:0000256" key="3">
    <source>
        <dbReference type="ARBA" id="ARBA00023125"/>
    </source>
</evidence>
<comment type="function">
    <text evidence="5">Sigma factors are initiation factors that promote the attachment of RNA polymerase to specific initiation sites and are then released.</text>
</comment>
<evidence type="ECO:0000313" key="9">
    <source>
        <dbReference type="EMBL" id="QQA00523.1"/>
    </source>
</evidence>
<proteinExistence type="inferred from homology"/>
<evidence type="ECO:0000256" key="6">
    <source>
        <dbReference type="SAM" id="MobiDB-lite"/>
    </source>
</evidence>
<accession>A0A7T3V4L2</accession>
<dbReference type="GO" id="GO:0003677">
    <property type="term" value="F:DNA binding"/>
    <property type="evidence" value="ECO:0007669"/>
    <property type="project" value="UniProtKB-KW"/>
</dbReference>
<feature type="domain" description="RNA polymerase sigma-70" evidence="8">
    <location>
        <begin position="245"/>
        <end position="271"/>
    </location>
</feature>
<reference evidence="9 10" key="1">
    <citation type="submission" date="2020-11" db="EMBL/GenBank/DDBJ databases">
        <title>Treponema Peruensis nv. sp., first commensal Treponema isolated from human feces.</title>
        <authorList>
            <person name="Belkhou C."/>
            <person name="Raes J."/>
        </authorList>
    </citation>
    <scope>NUCLEOTIDE SEQUENCE [LARGE SCALE GENOMIC DNA]</scope>
    <source>
        <strain evidence="9 10">RCC2812</strain>
    </source>
</reference>
<dbReference type="GO" id="GO:0016987">
    <property type="term" value="F:sigma factor activity"/>
    <property type="evidence" value="ECO:0007669"/>
    <property type="project" value="UniProtKB-KW"/>
</dbReference>
<sequence length="285" mass="32215">MKDSFCKDLDVMKLHLNEINKIPLLSNEKEVELAKKAASGDKAARDLLVSSNMRFVVNVAKKYQNRGLDLEDLISEGYVGLLEAVTRFDVDRGYHFISYAVWWIRQSILKAVYEKGRAIRLPMNRTNEILQIEKARKAVSGSSKKTEAQELDEIASMLGMTKYHVREMLDISRDTLSLDAPSSYDDSGKMTLGDSVASDTRSDPSENAMDSSLRDSIFEVLGTLDSKSAQVLRMRFGLDSGECMSLKQVGDHFNLTKERIRQIEKTAIMRIRNSSRKDKLVDYVA</sequence>
<dbReference type="PIRSF" id="PIRSF000770">
    <property type="entry name" value="RNA_pol_sigma-SigE/K"/>
    <property type="match status" value="1"/>
</dbReference>
<dbReference type="PANTHER" id="PTHR30603:SF47">
    <property type="entry name" value="RNA POLYMERASE SIGMA FACTOR SIGD, CHLOROPLASTIC"/>
    <property type="match status" value="1"/>
</dbReference>
<dbReference type="InterPro" id="IPR013324">
    <property type="entry name" value="RNA_pol_sigma_r3/r4-like"/>
</dbReference>
<evidence type="ECO:0000313" key="10">
    <source>
        <dbReference type="Proteomes" id="UP000595224"/>
    </source>
</evidence>
<dbReference type="SUPFAM" id="SSF88946">
    <property type="entry name" value="Sigma2 domain of RNA polymerase sigma factors"/>
    <property type="match status" value="1"/>
</dbReference>
<dbReference type="InterPro" id="IPR050239">
    <property type="entry name" value="Sigma-70_RNA_pol_init_factors"/>
</dbReference>
<dbReference type="CDD" id="cd06171">
    <property type="entry name" value="Sigma70_r4"/>
    <property type="match status" value="1"/>
</dbReference>
<dbReference type="InterPro" id="IPR014284">
    <property type="entry name" value="RNA_pol_sigma-70_dom"/>
</dbReference>
<dbReference type="InterPro" id="IPR036388">
    <property type="entry name" value="WH-like_DNA-bd_sf"/>
</dbReference>
<keyword evidence="1 5" id="KW-0805">Transcription regulation</keyword>
<dbReference type="Gene3D" id="1.20.120.1810">
    <property type="match status" value="1"/>
</dbReference>
<evidence type="ECO:0000256" key="1">
    <source>
        <dbReference type="ARBA" id="ARBA00023015"/>
    </source>
</evidence>
<dbReference type="InterPro" id="IPR013325">
    <property type="entry name" value="RNA_pol_sigma_r2"/>
</dbReference>
<dbReference type="GO" id="GO:0006352">
    <property type="term" value="P:DNA-templated transcription initiation"/>
    <property type="evidence" value="ECO:0007669"/>
    <property type="project" value="InterPro"/>
</dbReference>
<dbReference type="Pfam" id="PF04545">
    <property type="entry name" value="Sigma70_r4"/>
    <property type="match status" value="1"/>
</dbReference>
<evidence type="ECO:0000259" key="7">
    <source>
        <dbReference type="PROSITE" id="PS00715"/>
    </source>
</evidence>
<dbReference type="InterPro" id="IPR000943">
    <property type="entry name" value="RNA_pol_sigma70"/>
</dbReference>
<dbReference type="Pfam" id="PF00140">
    <property type="entry name" value="Sigma70_r1_2"/>
    <property type="match status" value="1"/>
</dbReference>
<dbReference type="PROSITE" id="PS00716">
    <property type="entry name" value="SIGMA70_2"/>
    <property type="match status" value="1"/>
</dbReference>
<dbReference type="EMBL" id="CP064936">
    <property type="protein sequence ID" value="QQA00523.1"/>
    <property type="molecule type" value="Genomic_DNA"/>
</dbReference>
<feature type="region of interest" description="Disordered" evidence="6">
    <location>
        <begin position="185"/>
        <end position="210"/>
    </location>
</feature>
<evidence type="ECO:0000256" key="4">
    <source>
        <dbReference type="ARBA" id="ARBA00023163"/>
    </source>
</evidence>
<name>A0A7T3V4L2_9SPIR</name>
<dbReference type="PRINTS" id="PR00046">
    <property type="entry name" value="SIGMA70FCT"/>
</dbReference>
<keyword evidence="3 5" id="KW-0238">DNA-binding</keyword>
<dbReference type="PANTHER" id="PTHR30603">
    <property type="entry name" value="RNA POLYMERASE SIGMA FACTOR RPO"/>
    <property type="match status" value="1"/>
</dbReference>
<dbReference type="Pfam" id="PF04539">
    <property type="entry name" value="Sigma70_r3"/>
    <property type="match status" value="1"/>
</dbReference>
<keyword evidence="2 5" id="KW-0731">Sigma factor</keyword>
<dbReference type="KEGG" id="tper:IWA51_09635"/>
<dbReference type="SUPFAM" id="SSF88659">
    <property type="entry name" value="Sigma3 and sigma4 domains of RNA polymerase sigma factors"/>
    <property type="match status" value="2"/>
</dbReference>
<dbReference type="InterPro" id="IPR007630">
    <property type="entry name" value="RNA_pol_sigma70_r4"/>
</dbReference>
<dbReference type="InterPro" id="IPR009042">
    <property type="entry name" value="RNA_pol_sigma70_r1_2"/>
</dbReference>
<dbReference type="Proteomes" id="UP000595224">
    <property type="component" value="Chromosome"/>
</dbReference>
<dbReference type="RefSeq" id="WP_177527708.1">
    <property type="nucleotide sequence ID" value="NZ_CBCSHE010000009.1"/>
</dbReference>